<organism evidence="4 5">
    <name type="scientific">Nocardia rhizosphaerihabitans</name>
    <dbReference type="NCBI Taxonomy" id="1691570"/>
    <lineage>
        <taxon>Bacteria</taxon>
        <taxon>Bacillati</taxon>
        <taxon>Actinomycetota</taxon>
        <taxon>Actinomycetes</taxon>
        <taxon>Mycobacteriales</taxon>
        <taxon>Nocardiaceae</taxon>
        <taxon>Nocardia</taxon>
    </lineage>
</organism>
<dbReference type="PROSITE" id="PS51257">
    <property type="entry name" value="PROKAR_LIPOPROTEIN"/>
    <property type="match status" value="1"/>
</dbReference>
<evidence type="ECO:0000313" key="5">
    <source>
        <dbReference type="Proteomes" id="UP000658127"/>
    </source>
</evidence>
<protein>
    <submittedName>
        <fullName evidence="4">Uncharacterized protein</fullName>
    </submittedName>
</protein>
<reference evidence="5" key="1">
    <citation type="journal article" date="2019" name="Int. J. Syst. Evol. Microbiol.">
        <title>The Global Catalogue of Microorganisms (GCM) 10K type strain sequencing project: providing services to taxonomists for standard genome sequencing and annotation.</title>
        <authorList>
            <consortium name="The Broad Institute Genomics Platform"/>
            <consortium name="The Broad Institute Genome Sequencing Center for Infectious Disease"/>
            <person name="Wu L."/>
            <person name="Ma J."/>
        </authorList>
    </citation>
    <scope>NUCLEOTIDE SEQUENCE [LARGE SCALE GENOMIC DNA]</scope>
    <source>
        <strain evidence="5">CGMCC 4.7329</strain>
    </source>
</reference>
<feature type="chain" id="PRO_5046497230" evidence="1">
    <location>
        <begin position="20"/>
        <end position="394"/>
    </location>
</feature>
<dbReference type="Proteomes" id="UP000658127">
    <property type="component" value="Unassembled WGS sequence"/>
</dbReference>
<dbReference type="InterPro" id="IPR055797">
    <property type="entry name" value="DUF7373"/>
</dbReference>
<evidence type="ECO:0000256" key="1">
    <source>
        <dbReference type="SAM" id="SignalP"/>
    </source>
</evidence>
<accession>A0ABQ2KKE7</accession>
<feature type="domain" description="DUF7373" evidence="3">
    <location>
        <begin position="252"/>
        <end position="391"/>
    </location>
</feature>
<evidence type="ECO:0000313" key="4">
    <source>
        <dbReference type="EMBL" id="GGN86127.1"/>
    </source>
</evidence>
<dbReference type="Pfam" id="PF24092">
    <property type="entry name" value="DUF7373_C"/>
    <property type="match status" value="1"/>
</dbReference>
<proteinExistence type="predicted"/>
<sequence length="394" mass="42469">MRKAGFAPALAMCILLAGACSGQDSRPTIEIDKLDTGNFATSPLDVESLRTPLSGVVREAIRIGNATPLAMEYDERFGFAPLHPARSNRVTSEEPPYFNGTRIESKQFATEVPGLIAGWRMSANRRDELGKGRSIETFTLRFKDSSHARNAADILMERSEGESFDGFANYPGVQSKITQTDSLGVTTLRAYHAVGDMLISIQIYDPVSRPFDPVDNTNIVSKYLDQQLALLKQYTATSITELDNLPLDTEGLLSKTLPRDKPHSGAAVYPAHAALALTERPAALSSAFADTGVDYVAINGATVYRARDNAAATRLVAALRNGAFNLAGLVDAEAPAHLPVAHCYDLDPNLTMTGVNNPRCIAPVGRYVISVAGTNLQEVRQRAAAQYKLLATTG</sequence>
<dbReference type="EMBL" id="BMNE01000004">
    <property type="protein sequence ID" value="GGN86127.1"/>
    <property type="molecule type" value="Genomic_DNA"/>
</dbReference>
<keyword evidence="5" id="KW-1185">Reference proteome</keyword>
<dbReference type="InterPro" id="IPR056463">
    <property type="entry name" value="DUF7373_C"/>
</dbReference>
<comment type="caution">
    <text evidence="4">The sequence shown here is derived from an EMBL/GenBank/DDBJ whole genome shotgun (WGS) entry which is preliminary data.</text>
</comment>
<gene>
    <name evidence="4" type="ORF">GCM10011610_41120</name>
</gene>
<name>A0ABQ2KKE7_9NOCA</name>
<evidence type="ECO:0000259" key="2">
    <source>
        <dbReference type="Pfam" id="PF24088"/>
    </source>
</evidence>
<evidence type="ECO:0000259" key="3">
    <source>
        <dbReference type="Pfam" id="PF24092"/>
    </source>
</evidence>
<feature type="domain" description="DUF7373" evidence="2">
    <location>
        <begin position="50"/>
        <end position="247"/>
    </location>
</feature>
<keyword evidence="1" id="KW-0732">Signal</keyword>
<feature type="signal peptide" evidence="1">
    <location>
        <begin position="1"/>
        <end position="19"/>
    </location>
</feature>
<dbReference type="Pfam" id="PF24088">
    <property type="entry name" value="DUF7373"/>
    <property type="match status" value="1"/>
</dbReference>